<dbReference type="Gene3D" id="3.40.190.10">
    <property type="entry name" value="Periplasmic binding protein-like II"/>
    <property type="match status" value="1"/>
</dbReference>
<dbReference type="InterPro" id="IPR050490">
    <property type="entry name" value="Bact_solute-bd_prot1"/>
</dbReference>
<protein>
    <submittedName>
        <fullName evidence="2">ABC transporter substrate-binding protein</fullName>
    </submittedName>
</protein>
<feature type="signal peptide" evidence="1">
    <location>
        <begin position="1"/>
        <end position="20"/>
    </location>
</feature>
<keyword evidence="3" id="KW-1185">Reference proteome</keyword>
<dbReference type="RefSeq" id="WP_382349726.1">
    <property type="nucleotide sequence ID" value="NZ_JBHSMC010000010.1"/>
</dbReference>
<dbReference type="PROSITE" id="PS51257">
    <property type="entry name" value="PROKAR_LIPOPROTEIN"/>
    <property type="match status" value="1"/>
</dbReference>
<sequence>MKRKFRILVFLIIFSFVLTACSNNKKDVGGSDTDKDKGKGPEEITFTYDSDLEGEITFWTWDGGMWDDIITEFNKFYPNIEVKKVVVAIGEMHNNLQTTLTAGSGAPDVSQVFAPQFPRYQSAELVEDLLQAPFDAGRFKDDMSDHAWNRWMSPDGEKLLGMPWNITPLVWFYREDIYESVGLPSDPEELGEFLQDPNNVLDAAQTLAANDIYMFEFRDSPAIQYGDSVGYFDSEFNWTRNTDKMAELLDFVKQGVQIGWGPQMSVLTNDEGKQLLKQGKVASFPGGINLSRQIEGVVPEQAGKWRATRAPIGLNVNMVGSTFIIPKQSENKEAAWAFVEWITRAEEAWKLYADLAVQPMWNHISSLPWFQEHTNEFLGGQQELKFYDTLDDLIPVRNYSRLDNMAWPLFIEKVNESIDKNIDSKTILNQIEENVSKQLQTEIEKLKQEMAAD</sequence>
<reference evidence="3" key="1">
    <citation type="journal article" date="2019" name="Int. J. Syst. Evol. Microbiol.">
        <title>The Global Catalogue of Microorganisms (GCM) 10K type strain sequencing project: providing services to taxonomists for standard genome sequencing and annotation.</title>
        <authorList>
            <consortium name="The Broad Institute Genomics Platform"/>
            <consortium name="The Broad Institute Genome Sequencing Center for Infectious Disease"/>
            <person name="Wu L."/>
            <person name="Ma J."/>
        </authorList>
    </citation>
    <scope>NUCLEOTIDE SEQUENCE [LARGE SCALE GENOMIC DNA]</scope>
    <source>
        <strain evidence="3">CGMCC 1.12237</strain>
    </source>
</reference>
<name>A0ABW0LFH7_9BACI</name>
<evidence type="ECO:0000313" key="2">
    <source>
        <dbReference type="EMBL" id="MFC5464623.1"/>
    </source>
</evidence>
<evidence type="ECO:0000313" key="3">
    <source>
        <dbReference type="Proteomes" id="UP001596147"/>
    </source>
</evidence>
<dbReference type="InterPro" id="IPR006059">
    <property type="entry name" value="SBP"/>
</dbReference>
<dbReference type="PANTHER" id="PTHR43649">
    <property type="entry name" value="ARABINOSE-BINDING PROTEIN-RELATED"/>
    <property type="match status" value="1"/>
</dbReference>
<dbReference type="Proteomes" id="UP001596147">
    <property type="component" value="Unassembled WGS sequence"/>
</dbReference>
<proteinExistence type="predicted"/>
<organism evidence="2 3">
    <name type="scientific">Lederbergia graminis</name>
    <dbReference type="NCBI Taxonomy" id="735518"/>
    <lineage>
        <taxon>Bacteria</taxon>
        <taxon>Bacillati</taxon>
        <taxon>Bacillota</taxon>
        <taxon>Bacilli</taxon>
        <taxon>Bacillales</taxon>
        <taxon>Bacillaceae</taxon>
        <taxon>Lederbergia</taxon>
    </lineage>
</organism>
<feature type="chain" id="PRO_5045417612" evidence="1">
    <location>
        <begin position="21"/>
        <end position="453"/>
    </location>
</feature>
<evidence type="ECO:0000256" key="1">
    <source>
        <dbReference type="SAM" id="SignalP"/>
    </source>
</evidence>
<dbReference type="Pfam" id="PF01547">
    <property type="entry name" value="SBP_bac_1"/>
    <property type="match status" value="1"/>
</dbReference>
<accession>A0ABW0LFH7</accession>
<dbReference type="PANTHER" id="PTHR43649:SF12">
    <property type="entry name" value="DIACETYLCHITOBIOSE BINDING PROTEIN DASA"/>
    <property type="match status" value="1"/>
</dbReference>
<keyword evidence="1" id="KW-0732">Signal</keyword>
<dbReference type="SUPFAM" id="SSF53850">
    <property type="entry name" value="Periplasmic binding protein-like II"/>
    <property type="match status" value="1"/>
</dbReference>
<comment type="caution">
    <text evidence="2">The sequence shown here is derived from an EMBL/GenBank/DDBJ whole genome shotgun (WGS) entry which is preliminary data.</text>
</comment>
<gene>
    <name evidence="2" type="ORF">ACFPM4_07645</name>
</gene>
<dbReference type="EMBL" id="JBHSMC010000010">
    <property type="protein sequence ID" value="MFC5464623.1"/>
    <property type="molecule type" value="Genomic_DNA"/>
</dbReference>